<name>A0A0A9HQK8_ARUDO</name>
<organism evidence="1">
    <name type="scientific">Arundo donax</name>
    <name type="common">Giant reed</name>
    <name type="synonym">Donax arundinaceus</name>
    <dbReference type="NCBI Taxonomy" id="35708"/>
    <lineage>
        <taxon>Eukaryota</taxon>
        <taxon>Viridiplantae</taxon>
        <taxon>Streptophyta</taxon>
        <taxon>Embryophyta</taxon>
        <taxon>Tracheophyta</taxon>
        <taxon>Spermatophyta</taxon>
        <taxon>Magnoliopsida</taxon>
        <taxon>Liliopsida</taxon>
        <taxon>Poales</taxon>
        <taxon>Poaceae</taxon>
        <taxon>PACMAD clade</taxon>
        <taxon>Arundinoideae</taxon>
        <taxon>Arundineae</taxon>
        <taxon>Arundo</taxon>
    </lineage>
</organism>
<dbReference type="EMBL" id="GBRH01160740">
    <property type="protein sequence ID" value="JAE37156.1"/>
    <property type="molecule type" value="Transcribed_RNA"/>
</dbReference>
<reference evidence="1" key="1">
    <citation type="submission" date="2014-09" db="EMBL/GenBank/DDBJ databases">
        <authorList>
            <person name="Magalhaes I.L.F."/>
            <person name="Oliveira U."/>
            <person name="Santos F.R."/>
            <person name="Vidigal T.H.D.A."/>
            <person name="Brescovit A.D."/>
            <person name="Santos A.J."/>
        </authorList>
    </citation>
    <scope>NUCLEOTIDE SEQUENCE</scope>
    <source>
        <tissue evidence="1">Shoot tissue taken approximately 20 cm above the soil surface</tissue>
    </source>
</reference>
<reference evidence="1" key="2">
    <citation type="journal article" date="2015" name="Data Brief">
        <title>Shoot transcriptome of the giant reed, Arundo donax.</title>
        <authorList>
            <person name="Barrero R.A."/>
            <person name="Guerrero F.D."/>
            <person name="Moolhuijzen P."/>
            <person name="Goolsby J.A."/>
            <person name="Tidwell J."/>
            <person name="Bellgard S.E."/>
            <person name="Bellgard M.I."/>
        </authorList>
    </citation>
    <scope>NUCLEOTIDE SEQUENCE</scope>
    <source>
        <tissue evidence="1">Shoot tissue taken approximately 20 cm above the soil surface</tissue>
    </source>
</reference>
<proteinExistence type="predicted"/>
<protein>
    <submittedName>
        <fullName evidence="1">Uncharacterized protein</fullName>
    </submittedName>
</protein>
<accession>A0A0A9HQK8</accession>
<dbReference type="AlphaFoldDB" id="A0A0A9HQK8"/>
<sequence>MKGKGNEEVWATSLGTASINFISFELGPRRRQMTIKPSLGLTTRQIARAKGRRNNRACSTSNAKVTPANVLFRRIQRSDRFTFTVGNNT</sequence>
<evidence type="ECO:0000313" key="1">
    <source>
        <dbReference type="EMBL" id="JAE37156.1"/>
    </source>
</evidence>